<name>A0A0C9Y799_9AGAR</name>
<evidence type="ECO:0000313" key="1">
    <source>
        <dbReference type="EMBL" id="KIK06087.1"/>
    </source>
</evidence>
<reference evidence="1 2" key="1">
    <citation type="submission" date="2014-04" db="EMBL/GenBank/DDBJ databases">
        <authorList>
            <consortium name="DOE Joint Genome Institute"/>
            <person name="Kuo A."/>
            <person name="Kohler A."/>
            <person name="Nagy L.G."/>
            <person name="Floudas D."/>
            <person name="Copeland A."/>
            <person name="Barry K.W."/>
            <person name="Cichocki N."/>
            <person name="Veneault-Fourrey C."/>
            <person name="LaButti K."/>
            <person name="Lindquist E.A."/>
            <person name="Lipzen A."/>
            <person name="Lundell T."/>
            <person name="Morin E."/>
            <person name="Murat C."/>
            <person name="Sun H."/>
            <person name="Tunlid A."/>
            <person name="Henrissat B."/>
            <person name="Grigoriev I.V."/>
            <person name="Hibbett D.S."/>
            <person name="Martin F."/>
            <person name="Nordberg H.P."/>
            <person name="Cantor M.N."/>
            <person name="Hua S.X."/>
        </authorList>
    </citation>
    <scope>NUCLEOTIDE SEQUENCE [LARGE SCALE GENOMIC DNA]</scope>
    <source>
        <strain evidence="1 2">LaAM-08-1</strain>
    </source>
</reference>
<dbReference type="EMBL" id="KN838555">
    <property type="protein sequence ID" value="KIK06087.1"/>
    <property type="molecule type" value="Genomic_DNA"/>
</dbReference>
<organism evidence="1 2">
    <name type="scientific">Laccaria amethystina LaAM-08-1</name>
    <dbReference type="NCBI Taxonomy" id="1095629"/>
    <lineage>
        <taxon>Eukaryota</taxon>
        <taxon>Fungi</taxon>
        <taxon>Dikarya</taxon>
        <taxon>Basidiomycota</taxon>
        <taxon>Agaricomycotina</taxon>
        <taxon>Agaricomycetes</taxon>
        <taxon>Agaricomycetidae</taxon>
        <taxon>Agaricales</taxon>
        <taxon>Agaricineae</taxon>
        <taxon>Hydnangiaceae</taxon>
        <taxon>Laccaria</taxon>
    </lineage>
</organism>
<evidence type="ECO:0000313" key="2">
    <source>
        <dbReference type="Proteomes" id="UP000054477"/>
    </source>
</evidence>
<dbReference type="STRING" id="1095629.A0A0C9Y799"/>
<accession>A0A0C9Y799</accession>
<proteinExistence type="predicted"/>
<reference evidence="2" key="2">
    <citation type="submission" date="2015-01" db="EMBL/GenBank/DDBJ databases">
        <title>Evolutionary Origins and Diversification of the Mycorrhizal Mutualists.</title>
        <authorList>
            <consortium name="DOE Joint Genome Institute"/>
            <consortium name="Mycorrhizal Genomics Consortium"/>
            <person name="Kohler A."/>
            <person name="Kuo A."/>
            <person name="Nagy L.G."/>
            <person name="Floudas D."/>
            <person name="Copeland A."/>
            <person name="Barry K.W."/>
            <person name="Cichocki N."/>
            <person name="Veneault-Fourrey C."/>
            <person name="LaButti K."/>
            <person name="Lindquist E.A."/>
            <person name="Lipzen A."/>
            <person name="Lundell T."/>
            <person name="Morin E."/>
            <person name="Murat C."/>
            <person name="Riley R."/>
            <person name="Ohm R."/>
            <person name="Sun H."/>
            <person name="Tunlid A."/>
            <person name="Henrissat B."/>
            <person name="Grigoriev I.V."/>
            <person name="Hibbett D.S."/>
            <person name="Martin F."/>
        </authorList>
    </citation>
    <scope>NUCLEOTIDE SEQUENCE [LARGE SCALE GENOMIC DNA]</scope>
    <source>
        <strain evidence="2">LaAM-08-1</strain>
    </source>
</reference>
<keyword evidence="2" id="KW-1185">Reference proteome</keyword>
<dbReference type="AlphaFoldDB" id="A0A0C9Y799"/>
<protein>
    <recommendedName>
        <fullName evidence="3">Integrase zinc-binding domain-containing protein</fullName>
    </recommendedName>
</protein>
<dbReference type="HOGENOM" id="CLU_127787_0_0_1"/>
<gene>
    <name evidence="1" type="ORF">K443DRAFT_3393</name>
</gene>
<evidence type="ECO:0008006" key="3">
    <source>
        <dbReference type="Google" id="ProtNLM"/>
    </source>
</evidence>
<dbReference type="Proteomes" id="UP000054477">
    <property type="component" value="Unassembled WGS sequence"/>
</dbReference>
<sequence length="181" mass="20078">MSQFDAKIVYIRGDDNTVADALPQLPCDTDYTTAEASAQHPYSFCEDDDAMASIACISLPFWQGLWQAAKCLSAAADQMQNINATLEITADTTFLEAVKSRYAEDSWCKSLPSAALSWPSLVFRDGLWFVSDRLIIPCTGNLHETLFILAHNVLGHYSFDKTYGSLRRALYSPPPIPTELD</sequence>
<dbReference type="OrthoDB" id="3268967at2759"/>